<dbReference type="EnsemblMetazoa" id="G21639.5">
    <property type="protein sequence ID" value="G21639.5:cds"/>
    <property type="gene ID" value="G21639"/>
</dbReference>
<accession>A0A8W8K4P6</accession>
<keyword evidence="4" id="KW-1185">Reference proteome</keyword>
<feature type="compositionally biased region" description="Basic and acidic residues" evidence="1">
    <location>
        <begin position="272"/>
        <end position="302"/>
    </location>
</feature>
<keyword evidence="2" id="KW-0812">Transmembrane</keyword>
<dbReference type="OMA" id="CKSRRVM"/>
<dbReference type="OrthoDB" id="10446484at2759"/>
<reference evidence="3" key="1">
    <citation type="submission" date="2022-08" db="UniProtKB">
        <authorList>
            <consortium name="EnsemblMetazoa"/>
        </authorList>
    </citation>
    <scope>IDENTIFICATION</scope>
    <source>
        <strain evidence="3">05x7-T-G4-1.051#20</strain>
    </source>
</reference>
<dbReference type="Proteomes" id="UP000005408">
    <property type="component" value="Unassembled WGS sequence"/>
</dbReference>
<feature type="transmembrane region" description="Helical" evidence="2">
    <location>
        <begin position="185"/>
        <end position="209"/>
    </location>
</feature>
<feature type="transmembrane region" description="Helical" evidence="2">
    <location>
        <begin position="20"/>
        <end position="40"/>
    </location>
</feature>
<keyword evidence="2" id="KW-1133">Transmembrane helix</keyword>
<dbReference type="Gene3D" id="1.20.140.150">
    <property type="match status" value="1"/>
</dbReference>
<evidence type="ECO:0000313" key="3">
    <source>
        <dbReference type="EnsemblMetazoa" id="G21639.6:cds"/>
    </source>
</evidence>
<keyword evidence="2" id="KW-0472">Membrane</keyword>
<dbReference type="EnsemblMetazoa" id="G21639.6">
    <property type="protein sequence ID" value="G21639.6:cds"/>
    <property type="gene ID" value="G21639"/>
</dbReference>
<dbReference type="EnsemblMetazoa" id="G21639.3">
    <property type="protein sequence ID" value="G21639.3:cds"/>
    <property type="gene ID" value="G21639"/>
</dbReference>
<evidence type="ECO:0000256" key="1">
    <source>
        <dbReference type="SAM" id="MobiDB-lite"/>
    </source>
</evidence>
<organism evidence="3 4">
    <name type="scientific">Magallana gigas</name>
    <name type="common">Pacific oyster</name>
    <name type="synonym">Crassostrea gigas</name>
    <dbReference type="NCBI Taxonomy" id="29159"/>
    <lineage>
        <taxon>Eukaryota</taxon>
        <taxon>Metazoa</taxon>
        <taxon>Spiralia</taxon>
        <taxon>Lophotrochozoa</taxon>
        <taxon>Mollusca</taxon>
        <taxon>Bivalvia</taxon>
        <taxon>Autobranchia</taxon>
        <taxon>Pteriomorphia</taxon>
        <taxon>Ostreida</taxon>
        <taxon>Ostreoidea</taxon>
        <taxon>Ostreidae</taxon>
        <taxon>Magallana</taxon>
    </lineage>
</organism>
<sequence length="316" mass="34982">MADEYSIVPVNSSKCTMNPLFSVLFLGLACVSTIFQILAFSTHGWVVMTEFLTDNYTDDVRSVEIYTGLWYTVKCENGACSSVTHHEAFKEDIANGNNFKEIQYSLRVWSQVLSTLALLASILAAVFCVPFLCKTSSFLRYHLVVVLTSTISFCLLSAVVFNWTAEVASTNKLKLNQNLTFYFPWSLLLAGFGACGNLILDIVHFVLLFRSLAPSEAARRETFHPNSYVQLRQISHDTTIRNGSCGGHGSQCKNQVTQEKELCDDSVEGEGEGDRDSVEEGDRDSGEEGDRDSVEEGGKDLVEEGEGDRELGPIFT</sequence>
<protein>
    <submittedName>
        <fullName evidence="3">Uncharacterized protein</fullName>
    </submittedName>
</protein>
<proteinExistence type="predicted"/>
<feature type="region of interest" description="Disordered" evidence="1">
    <location>
        <begin position="259"/>
        <end position="316"/>
    </location>
</feature>
<feature type="transmembrane region" description="Helical" evidence="2">
    <location>
        <begin position="108"/>
        <end position="132"/>
    </location>
</feature>
<feature type="transmembrane region" description="Helical" evidence="2">
    <location>
        <begin position="144"/>
        <end position="165"/>
    </location>
</feature>
<name>A0A8W8K4P6_MAGGI</name>
<dbReference type="AlphaFoldDB" id="A0A8W8K4P6"/>
<dbReference type="EnsemblMetazoa" id="G21639.4">
    <property type="protein sequence ID" value="G21639.4:cds"/>
    <property type="gene ID" value="G21639"/>
</dbReference>
<evidence type="ECO:0000256" key="2">
    <source>
        <dbReference type="SAM" id="Phobius"/>
    </source>
</evidence>
<evidence type="ECO:0000313" key="4">
    <source>
        <dbReference type="Proteomes" id="UP000005408"/>
    </source>
</evidence>